<organism evidence="2 3">
    <name type="scientific">Acetobacter malorum DSM 14337</name>
    <dbReference type="NCBI Taxonomy" id="1307910"/>
    <lineage>
        <taxon>Bacteria</taxon>
        <taxon>Pseudomonadati</taxon>
        <taxon>Pseudomonadota</taxon>
        <taxon>Alphaproteobacteria</taxon>
        <taxon>Acetobacterales</taxon>
        <taxon>Acetobacteraceae</taxon>
        <taxon>Acetobacter</taxon>
    </lineage>
</organism>
<feature type="transmembrane region" description="Helical" evidence="1">
    <location>
        <begin position="106"/>
        <end position="126"/>
    </location>
</feature>
<keyword evidence="1" id="KW-1133">Transmembrane helix</keyword>
<evidence type="ECO:0008006" key="4">
    <source>
        <dbReference type="Google" id="ProtNLM"/>
    </source>
</evidence>
<keyword evidence="3" id="KW-1185">Reference proteome</keyword>
<comment type="caution">
    <text evidence="2">The sequence shown here is derived from an EMBL/GenBank/DDBJ whole genome shotgun (WGS) entry which is preliminary data.</text>
</comment>
<evidence type="ECO:0000313" key="3">
    <source>
        <dbReference type="Proteomes" id="UP001065047"/>
    </source>
</evidence>
<accession>A0ABQ0PKS5</accession>
<keyword evidence="1" id="KW-0472">Membrane</keyword>
<evidence type="ECO:0000313" key="2">
    <source>
        <dbReference type="EMBL" id="GBQ74791.1"/>
    </source>
</evidence>
<gene>
    <name evidence="2" type="ORF">AA14337_0013</name>
</gene>
<dbReference type="EMBL" id="BAPF01000001">
    <property type="protein sequence ID" value="GBQ74791.1"/>
    <property type="molecule type" value="Genomic_DNA"/>
</dbReference>
<proteinExistence type="predicted"/>
<reference evidence="2" key="1">
    <citation type="submission" date="2013-04" db="EMBL/GenBank/DDBJ databases">
        <title>The genome sequencing project of 58 acetic acid bacteria.</title>
        <authorList>
            <person name="Okamoto-Kainuma A."/>
            <person name="Ishikawa M."/>
            <person name="Umino S."/>
            <person name="Koizumi Y."/>
            <person name="Shiwa Y."/>
            <person name="Yoshikawa H."/>
            <person name="Matsutani M."/>
            <person name="Matsushita K."/>
        </authorList>
    </citation>
    <scope>NUCLEOTIDE SEQUENCE</scope>
    <source>
        <strain evidence="2">DSM 14337</strain>
    </source>
</reference>
<sequence length="169" mass="17354">MVENALMNASAPVMAVRASNALAVVPTKAVAVGGSVESSFGLMERAKLAMFAVMTALLYPELAFSQTTVQPEAPLTMLQTARSKAQNSSLNVQSAQNGGTNTLSTILIVFGVLGVACAGISGYKLWDNIQKGEQARGSNGACIGGIIFGSVLTIIAVIVGVVTNYVTSN</sequence>
<feature type="transmembrane region" description="Helical" evidence="1">
    <location>
        <begin position="138"/>
        <end position="162"/>
    </location>
</feature>
<evidence type="ECO:0000256" key="1">
    <source>
        <dbReference type="SAM" id="Phobius"/>
    </source>
</evidence>
<name>A0ABQ0PKS5_9PROT</name>
<protein>
    <recommendedName>
        <fullName evidence="4">DUF4190 domain-containing protein</fullName>
    </recommendedName>
</protein>
<dbReference type="Proteomes" id="UP001065047">
    <property type="component" value="Unassembled WGS sequence"/>
</dbReference>
<keyword evidence="1" id="KW-0812">Transmembrane</keyword>